<reference evidence="5" key="1">
    <citation type="submission" date="2022-11" db="EMBL/GenBank/DDBJ databases">
        <authorList>
            <person name="Petersen C."/>
        </authorList>
    </citation>
    <scope>NUCLEOTIDE SEQUENCE</scope>
    <source>
        <strain evidence="5">IBT 30761</strain>
    </source>
</reference>
<feature type="binding site" evidence="4">
    <location>
        <position position="225"/>
    </location>
    <ligand>
        <name>pyruvate</name>
        <dbReference type="ChEBI" id="CHEBI:15361"/>
    </ligand>
</feature>
<evidence type="ECO:0000256" key="2">
    <source>
        <dbReference type="PIRNR" id="PIRNR001365"/>
    </source>
</evidence>
<evidence type="ECO:0000256" key="4">
    <source>
        <dbReference type="PIRSR" id="PIRSR001365-2"/>
    </source>
</evidence>
<organism evidence="5 6">
    <name type="scientific">Penicillium argentinense</name>
    <dbReference type="NCBI Taxonomy" id="1131581"/>
    <lineage>
        <taxon>Eukaryota</taxon>
        <taxon>Fungi</taxon>
        <taxon>Dikarya</taxon>
        <taxon>Ascomycota</taxon>
        <taxon>Pezizomycotina</taxon>
        <taxon>Eurotiomycetes</taxon>
        <taxon>Eurotiomycetidae</taxon>
        <taxon>Eurotiales</taxon>
        <taxon>Aspergillaceae</taxon>
        <taxon>Penicillium</taxon>
    </lineage>
</organism>
<protein>
    <submittedName>
        <fullName evidence="5">Uncharacterized protein</fullName>
    </submittedName>
</protein>
<dbReference type="CDD" id="cd00408">
    <property type="entry name" value="DHDPS-like"/>
    <property type="match status" value="1"/>
</dbReference>
<evidence type="ECO:0000256" key="1">
    <source>
        <dbReference type="ARBA" id="ARBA00023239"/>
    </source>
</evidence>
<dbReference type="InterPro" id="IPR002220">
    <property type="entry name" value="DapA-like"/>
</dbReference>
<dbReference type="Gene3D" id="3.20.20.70">
    <property type="entry name" value="Aldolase class I"/>
    <property type="match status" value="1"/>
</dbReference>
<dbReference type="GO" id="GO:0008840">
    <property type="term" value="F:4-hydroxy-tetrahydrodipicolinate synthase activity"/>
    <property type="evidence" value="ECO:0007669"/>
    <property type="project" value="TreeGrafter"/>
</dbReference>
<evidence type="ECO:0000313" key="5">
    <source>
        <dbReference type="EMBL" id="KAJ5098449.1"/>
    </source>
</evidence>
<dbReference type="PANTHER" id="PTHR12128">
    <property type="entry name" value="DIHYDRODIPICOLINATE SYNTHASE"/>
    <property type="match status" value="1"/>
</dbReference>
<comment type="caution">
    <text evidence="5">The sequence shown here is derived from an EMBL/GenBank/DDBJ whole genome shotgun (WGS) entry which is preliminary data.</text>
</comment>
<dbReference type="AlphaFoldDB" id="A0A9W9FE83"/>
<reference evidence="5" key="2">
    <citation type="journal article" date="2023" name="IMA Fungus">
        <title>Comparative genomic study of the Penicillium genus elucidates a diverse pangenome and 15 lateral gene transfer events.</title>
        <authorList>
            <person name="Petersen C."/>
            <person name="Sorensen T."/>
            <person name="Nielsen M.R."/>
            <person name="Sondergaard T.E."/>
            <person name="Sorensen J.L."/>
            <person name="Fitzpatrick D.A."/>
            <person name="Frisvad J.C."/>
            <person name="Nielsen K.L."/>
        </authorList>
    </citation>
    <scope>NUCLEOTIDE SEQUENCE</scope>
    <source>
        <strain evidence="5">IBT 30761</strain>
    </source>
</reference>
<dbReference type="PANTHER" id="PTHR12128:SF66">
    <property type="entry name" value="4-HYDROXY-2-OXOGLUTARATE ALDOLASE, MITOCHONDRIAL"/>
    <property type="match status" value="1"/>
</dbReference>
<keyword evidence="6" id="KW-1185">Reference proteome</keyword>
<dbReference type="Pfam" id="PF00701">
    <property type="entry name" value="DHDPS"/>
    <property type="match status" value="1"/>
</dbReference>
<feature type="active site" description="Schiff-base intermediate with substrate" evidence="3">
    <location>
        <position position="177"/>
    </location>
</feature>
<dbReference type="RefSeq" id="XP_056474103.1">
    <property type="nucleotide sequence ID" value="XM_056617944.1"/>
</dbReference>
<dbReference type="OrthoDB" id="191315at2759"/>
<evidence type="ECO:0000313" key="6">
    <source>
        <dbReference type="Proteomes" id="UP001149074"/>
    </source>
</evidence>
<dbReference type="SMART" id="SM01130">
    <property type="entry name" value="DHDPS"/>
    <property type="match status" value="1"/>
</dbReference>
<dbReference type="EMBL" id="JAPQKI010000005">
    <property type="protein sequence ID" value="KAJ5098449.1"/>
    <property type="molecule type" value="Genomic_DNA"/>
</dbReference>
<evidence type="ECO:0000256" key="3">
    <source>
        <dbReference type="PIRSR" id="PIRSR001365-1"/>
    </source>
</evidence>
<gene>
    <name evidence="5" type="ORF">N7532_005450</name>
</gene>
<name>A0A9W9FE83_9EURO</name>
<dbReference type="PRINTS" id="PR00146">
    <property type="entry name" value="DHPICSNTHASE"/>
</dbReference>
<comment type="similarity">
    <text evidence="2">Belongs to the DapA family.</text>
</comment>
<dbReference type="SUPFAM" id="SSF51569">
    <property type="entry name" value="Aldolase"/>
    <property type="match status" value="1"/>
</dbReference>
<dbReference type="InterPro" id="IPR013785">
    <property type="entry name" value="Aldolase_TIM"/>
</dbReference>
<feature type="active site" description="Proton donor/acceptor" evidence="3">
    <location>
        <position position="148"/>
    </location>
</feature>
<proteinExistence type="inferred from homology"/>
<sequence length="320" mass="34312">MGSVQSPYPPGIHVPSLTWFKPDATQTIDWDLQEKHLEFLIRSGIHGIVIAGTNGEAATLTPEEKSKLVRLTRSTAQKLNQSSLPITCGTFGGCTQAIIQDTKLAADAGADYALVLVPSYFHFALDATAIVEFFQDVASASPVPVVIYNFPGVASGLNVTSEMLETLGDHPNIVAVKLTCGTIASVARTAAKFGTALDGDRRFVALAGQSDWLVPCLTIGGAGSVTGLANLYPKACMEIFNLHNSGKRAEAEKLQIQLAVAEWGFGKGGINGTKWVVAKYLGYPEDSACCRRPYPKFIDEEKRAWITKQVNGLQVIEQGL</sequence>
<dbReference type="Proteomes" id="UP001149074">
    <property type="component" value="Unassembled WGS sequence"/>
</dbReference>
<dbReference type="PIRSF" id="PIRSF001365">
    <property type="entry name" value="DHDPS"/>
    <property type="match status" value="1"/>
</dbReference>
<accession>A0A9W9FE83</accession>
<keyword evidence="1 2" id="KW-0456">Lyase</keyword>
<dbReference type="GeneID" id="81356923"/>